<comment type="caution">
    <text evidence="1">The sequence shown here is derived from an EMBL/GenBank/DDBJ whole genome shotgun (WGS) entry which is preliminary data.</text>
</comment>
<organism evidence="1 2">
    <name type="scientific">Candidozyma auris</name>
    <name type="common">Yeast</name>
    <name type="synonym">Candida auris</name>
    <dbReference type="NCBI Taxonomy" id="498019"/>
    <lineage>
        <taxon>Eukaryota</taxon>
        <taxon>Fungi</taxon>
        <taxon>Dikarya</taxon>
        <taxon>Ascomycota</taxon>
        <taxon>Saccharomycotina</taxon>
        <taxon>Pichiomycetes</taxon>
        <taxon>Metschnikowiaceae</taxon>
        <taxon>Candidozyma</taxon>
    </lineage>
</organism>
<protein>
    <submittedName>
        <fullName evidence="1">Uncharacterized protein</fullName>
    </submittedName>
</protein>
<gene>
    <name evidence="1" type="ORF">QG37_07533</name>
</gene>
<evidence type="ECO:0000313" key="1">
    <source>
        <dbReference type="EMBL" id="KND96174.1"/>
    </source>
</evidence>
<reference evidence="2" key="1">
    <citation type="journal article" date="2015" name="BMC Genomics">
        <title>Draft genome of a commonly misdiagnosed multidrug resistant pathogen Candida auris.</title>
        <authorList>
            <person name="Chatterjee S."/>
            <person name="Alampalli S.V."/>
            <person name="Nageshan R.K."/>
            <person name="Chettiar S.T."/>
            <person name="Joshi S."/>
            <person name="Tatu U.S."/>
        </authorList>
    </citation>
    <scope>NUCLEOTIDE SEQUENCE [LARGE SCALE GENOMIC DNA]</scope>
    <source>
        <strain evidence="2">6684</strain>
    </source>
</reference>
<proteinExistence type="predicted"/>
<dbReference type="Proteomes" id="UP000037122">
    <property type="component" value="Unassembled WGS sequence"/>
</dbReference>
<accession>A0A0L0NQ85</accession>
<name>A0A0L0NQ85_CANAR</name>
<dbReference type="AlphaFoldDB" id="A0A0L0NQ85"/>
<sequence length="32" mass="3932">MVRKRERAVNTEKLDAIGNQEEDWYLRILKKQ</sequence>
<dbReference type="EMBL" id="LGST01000058">
    <property type="protein sequence ID" value="KND96174.1"/>
    <property type="molecule type" value="Genomic_DNA"/>
</dbReference>
<evidence type="ECO:0000313" key="2">
    <source>
        <dbReference type="Proteomes" id="UP000037122"/>
    </source>
</evidence>